<feature type="coiled-coil region" evidence="13">
    <location>
        <begin position="580"/>
        <end position="734"/>
    </location>
</feature>
<accession>A0A9D4HNK8</accession>
<comment type="caution">
    <text evidence="16">The sequence shown here is derived from an EMBL/GenBank/DDBJ whole genome shotgun (WGS) entry which is preliminary data.</text>
</comment>
<keyword evidence="6" id="KW-0963">Cytoplasm</keyword>
<evidence type="ECO:0000313" key="16">
    <source>
        <dbReference type="EMBL" id="KAH3725844.1"/>
    </source>
</evidence>
<reference evidence="16" key="2">
    <citation type="submission" date="2020-11" db="EMBL/GenBank/DDBJ databases">
        <authorList>
            <person name="McCartney M.A."/>
            <person name="Auch B."/>
            <person name="Kono T."/>
            <person name="Mallez S."/>
            <person name="Becker A."/>
            <person name="Gohl D.M."/>
            <person name="Silverstein K.A.T."/>
            <person name="Koren S."/>
            <person name="Bechman K.B."/>
            <person name="Herman A."/>
            <person name="Abrahante J.E."/>
            <person name="Garbe J."/>
        </authorList>
    </citation>
    <scope>NUCLEOTIDE SEQUENCE</scope>
    <source>
        <strain evidence="16">Duluth1</strain>
        <tissue evidence="16">Whole animal</tissue>
    </source>
</reference>
<feature type="coiled-coil region" evidence="13">
    <location>
        <begin position="357"/>
        <end position="458"/>
    </location>
</feature>
<evidence type="ECO:0000313" key="17">
    <source>
        <dbReference type="Proteomes" id="UP000828390"/>
    </source>
</evidence>
<keyword evidence="10" id="KW-0496">Mitochondrion</keyword>
<comment type="similarity">
    <text evidence="4">Belongs to the MIEAP family.</text>
</comment>
<feature type="domain" description="Mitochondria-eating protein C-terminal" evidence="15">
    <location>
        <begin position="1124"/>
        <end position="1316"/>
    </location>
</feature>
<evidence type="ECO:0000256" key="2">
    <source>
        <dbReference type="ARBA" id="ARBA00004305"/>
    </source>
</evidence>
<dbReference type="InterPro" id="IPR026169">
    <property type="entry name" value="MIEAP"/>
</dbReference>
<evidence type="ECO:0000256" key="10">
    <source>
        <dbReference type="ARBA" id="ARBA00023128"/>
    </source>
</evidence>
<gene>
    <name evidence="16" type="ORF">DPMN_051695</name>
</gene>
<dbReference type="EMBL" id="JAIWYP010000012">
    <property type="protein sequence ID" value="KAH3725844.1"/>
    <property type="molecule type" value="Genomic_DNA"/>
</dbReference>
<feature type="region of interest" description="Disordered" evidence="14">
    <location>
        <begin position="67"/>
        <end position="88"/>
    </location>
</feature>
<evidence type="ECO:0000256" key="8">
    <source>
        <dbReference type="ARBA" id="ARBA00023054"/>
    </source>
</evidence>
<evidence type="ECO:0000256" key="5">
    <source>
        <dbReference type="ARBA" id="ARBA00019863"/>
    </source>
</evidence>
<dbReference type="InterPro" id="IPR031981">
    <property type="entry name" value="MIEAP_C"/>
</dbReference>
<evidence type="ECO:0000259" key="15">
    <source>
        <dbReference type="Pfam" id="PF16026"/>
    </source>
</evidence>
<dbReference type="PANTHER" id="PTHR21771:SF0">
    <property type="entry name" value="MITOCHONDRIA-EATING PROTEIN"/>
    <property type="match status" value="1"/>
</dbReference>
<evidence type="ECO:0000256" key="3">
    <source>
        <dbReference type="ARBA" id="ARBA00004496"/>
    </source>
</evidence>
<feature type="coiled-coil region" evidence="13">
    <location>
        <begin position="99"/>
        <end position="169"/>
    </location>
</feature>
<evidence type="ECO:0000256" key="1">
    <source>
        <dbReference type="ARBA" id="ARBA00004294"/>
    </source>
</evidence>
<keyword evidence="11" id="KW-0472">Membrane</keyword>
<proteinExistence type="inferred from homology"/>
<organism evidence="16 17">
    <name type="scientific">Dreissena polymorpha</name>
    <name type="common">Zebra mussel</name>
    <name type="synonym">Mytilus polymorpha</name>
    <dbReference type="NCBI Taxonomy" id="45954"/>
    <lineage>
        <taxon>Eukaryota</taxon>
        <taxon>Metazoa</taxon>
        <taxon>Spiralia</taxon>
        <taxon>Lophotrochozoa</taxon>
        <taxon>Mollusca</taxon>
        <taxon>Bivalvia</taxon>
        <taxon>Autobranchia</taxon>
        <taxon>Heteroconchia</taxon>
        <taxon>Euheterodonta</taxon>
        <taxon>Imparidentia</taxon>
        <taxon>Neoheterodontei</taxon>
        <taxon>Myida</taxon>
        <taxon>Dreissenoidea</taxon>
        <taxon>Dreissenidae</taxon>
        <taxon>Dreissena</taxon>
    </lineage>
</organism>
<feature type="coiled-coil region" evidence="13">
    <location>
        <begin position="772"/>
        <end position="820"/>
    </location>
</feature>
<dbReference type="GO" id="GO:0008289">
    <property type="term" value="F:lipid binding"/>
    <property type="evidence" value="ECO:0007669"/>
    <property type="project" value="UniProtKB-KW"/>
</dbReference>
<name>A0A9D4HNK8_DREPO</name>
<comment type="subcellular location">
    <subcellularLocation>
        <location evidence="3">Cytoplasm</location>
    </subcellularLocation>
    <subcellularLocation>
        <location evidence="2">Mitochondrion matrix</location>
    </subcellularLocation>
    <subcellularLocation>
        <location evidence="1">Mitochondrion outer membrane</location>
    </subcellularLocation>
</comment>
<sequence>MHDVLTLKLHFSAEKKTSVQGKCYCKIFKQGYVNEARVEKNRREEAENRESDLRAKYNSLLKEHATCPKKTPRISKSPNAKTKELSWEKGNSPEYQLKINKVKQELAGERANISKYQMEIKKVKDELSREKASSKKYKLAYEELLEWKLKCEERETRRAKKYNAILENEMPKGRTCSMMAKATEKGKTAHSGKESYKELIGHLEILNTTKTEELQKMSHRLKNSKANARIMRDKLFDAENKIRELNQINQTLEHENCELQKYRADNVNKLEDLKLNFNNAKMNQKLEQMPGLQLQHEKSLEYENKRMRDAIVESEERERQLLEENNILLDEKLSVITRNEHIESQRKQCHVELINTKHELQRVQEEACTQVERLTRQISRLEETVANLQSDKKSTFKGHLNVSQKLQEAEGHIIQLQQRLMSLQSKDNDKNANYDTKCNELQNLLDNKTSELKITTEKLSNMTLHSNTLNKQVTELTESLKLHQLNQTQLHRKFKEELEHVYTNLKQNMVDAEVSIKENLAHVQHSMESKQMELLDKLNQAEANVYKVKKRQLYLGNVEKSYRKMLEEKDIHQQTYDSNLEEKMQQNHLLEAQKKEFENSLKGAQQQVLRLQYEATEREELLNSLQKNVLRLQEAKESADEGEAQLQRQLKETNAQMQKLQERLLKCQSKDAAETATLRTQVDDLNKELKIKFDDLNNTLIELSKQKNESQMLKEQLNKQKLKFETEARKEEMKHKKDLEYFQNKFQEDVDAALMRVRQNCSELQTDFTFKENELLAKISNAERKIQQLENISSNYHATRQELETTNRKHQEHLKSLSDNERSIQQLHAEIFKMTKDNSILQEHIKTLTVRVDITSEENKNLRQQLETVINQAKINLVAKERQLSDVLIRIEEQQSKHTEEVRQIQIQHQNSIKITSDANLREQKALENKTLLEGKIEMLEKTILEINDDHKHKQQELNTHLKNAQAYEINLKTRLKEQSRELEQFSVLRTNQDSERRVFEETIAEKEHQLKQAKEQLQYLIKETQNLKQELLQTKSKLLESVKNNDASVKTQIKNAEDDTLLRQVNQFRSKEKQFAAEIDQLRFKLKESHNELEETKTRLSKLMGQRLTDNNPNITDLSDKNRPTKLAERYSELYDNEWTDAFEDLNAIYNDEQKTIAMLTVILTEAASYCRHEADGQMINLRNVLTLKTNSSSSRVQDVPDVINKQLKDSRKTMSEQAGKHLVETYMQRLRQQTSASARDALRVETFLREAFTLCWMMSIQDPPVIFDHLLQHGEKFNTELYRSYTKAGPLVDFPVWPTMFLHEGGPVLYKGVAQGCNK</sequence>
<dbReference type="PANTHER" id="PTHR21771">
    <property type="entry name" value="MITOCHONDRIA-EATING PROTEIN-RELATED"/>
    <property type="match status" value="1"/>
</dbReference>
<evidence type="ECO:0000256" key="4">
    <source>
        <dbReference type="ARBA" id="ARBA00008233"/>
    </source>
</evidence>
<reference evidence="16" key="1">
    <citation type="journal article" date="2019" name="bioRxiv">
        <title>The Genome of the Zebra Mussel, Dreissena polymorpha: A Resource for Invasive Species Research.</title>
        <authorList>
            <person name="McCartney M.A."/>
            <person name="Auch B."/>
            <person name="Kono T."/>
            <person name="Mallez S."/>
            <person name="Zhang Y."/>
            <person name="Obille A."/>
            <person name="Becker A."/>
            <person name="Abrahante J.E."/>
            <person name="Garbe J."/>
            <person name="Badalamenti J.P."/>
            <person name="Herman A."/>
            <person name="Mangelson H."/>
            <person name="Liachko I."/>
            <person name="Sullivan S."/>
            <person name="Sone E.D."/>
            <person name="Koren S."/>
            <person name="Silverstein K.A.T."/>
            <person name="Beckman K.B."/>
            <person name="Gohl D.M."/>
        </authorList>
    </citation>
    <scope>NUCLEOTIDE SEQUENCE</scope>
    <source>
        <strain evidence="16">Duluth1</strain>
        <tissue evidence="16">Whole animal</tissue>
    </source>
</reference>
<dbReference type="Proteomes" id="UP000828390">
    <property type="component" value="Unassembled WGS sequence"/>
</dbReference>
<feature type="coiled-coil region" evidence="13">
    <location>
        <begin position="29"/>
        <end position="63"/>
    </location>
</feature>
<keyword evidence="9" id="KW-0446">Lipid-binding</keyword>
<keyword evidence="8 13" id="KW-0175">Coiled coil</keyword>
<protein>
    <recommendedName>
        <fullName evidence="5">Mitochondria-eating protein</fullName>
    </recommendedName>
    <alternativeName>
        <fullName evidence="12">Spermatogenesis-associated protein 18</fullName>
    </alternativeName>
</protein>
<evidence type="ECO:0000256" key="12">
    <source>
        <dbReference type="ARBA" id="ARBA00032687"/>
    </source>
</evidence>
<evidence type="ECO:0000256" key="11">
    <source>
        <dbReference type="ARBA" id="ARBA00023136"/>
    </source>
</evidence>
<feature type="coiled-coil region" evidence="13">
    <location>
        <begin position="221"/>
        <end position="265"/>
    </location>
</feature>
<evidence type="ECO:0000256" key="9">
    <source>
        <dbReference type="ARBA" id="ARBA00023121"/>
    </source>
</evidence>
<keyword evidence="17" id="KW-1185">Reference proteome</keyword>
<evidence type="ECO:0000256" key="13">
    <source>
        <dbReference type="SAM" id="Coils"/>
    </source>
</evidence>
<feature type="coiled-coil region" evidence="13">
    <location>
        <begin position="997"/>
        <end position="1107"/>
    </location>
</feature>
<feature type="coiled-coil region" evidence="13">
    <location>
        <begin position="845"/>
        <end position="883"/>
    </location>
</feature>
<dbReference type="GO" id="GO:0005741">
    <property type="term" value="C:mitochondrial outer membrane"/>
    <property type="evidence" value="ECO:0007669"/>
    <property type="project" value="UniProtKB-SubCell"/>
</dbReference>
<evidence type="ECO:0000256" key="7">
    <source>
        <dbReference type="ARBA" id="ARBA00022787"/>
    </source>
</evidence>
<dbReference type="GO" id="GO:0005759">
    <property type="term" value="C:mitochondrial matrix"/>
    <property type="evidence" value="ECO:0007669"/>
    <property type="project" value="UniProtKB-SubCell"/>
</dbReference>
<evidence type="ECO:0000256" key="14">
    <source>
        <dbReference type="SAM" id="MobiDB-lite"/>
    </source>
</evidence>
<feature type="coiled-coil region" evidence="13">
    <location>
        <begin position="297"/>
        <end position="332"/>
    </location>
</feature>
<dbReference type="GO" id="GO:0035694">
    <property type="term" value="P:mitochondrial protein catabolic process"/>
    <property type="evidence" value="ECO:0007669"/>
    <property type="project" value="InterPro"/>
</dbReference>
<evidence type="ECO:0000256" key="6">
    <source>
        <dbReference type="ARBA" id="ARBA00022490"/>
    </source>
</evidence>
<keyword evidence="7" id="KW-1000">Mitochondrion outer membrane</keyword>
<dbReference type="GO" id="GO:0035695">
    <property type="term" value="P:mitophagy by internal vacuole formation"/>
    <property type="evidence" value="ECO:0007669"/>
    <property type="project" value="TreeGrafter"/>
</dbReference>
<dbReference type="Pfam" id="PF16026">
    <property type="entry name" value="MIEAP"/>
    <property type="match status" value="1"/>
</dbReference>